<dbReference type="InterPro" id="IPR000524">
    <property type="entry name" value="Tscrpt_reg_HTH_GntR"/>
</dbReference>
<dbReference type="EMBL" id="MRTP01000003">
    <property type="protein sequence ID" value="OMF54530.1"/>
    <property type="molecule type" value="Genomic_DNA"/>
</dbReference>
<keyword evidence="11" id="KW-1185">Reference proteome</keyword>
<dbReference type="InterPro" id="IPR051446">
    <property type="entry name" value="HTH_trans_reg/aminotransferase"/>
</dbReference>
<evidence type="ECO:0000313" key="10">
    <source>
        <dbReference type="EMBL" id="OMF54530.1"/>
    </source>
</evidence>
<evidence type="ECO:0000256" key="1">
    <source>
        <dbReference type="ARBA" id="ARBA00001933"/>
    </source>
</evidence>
<dbReference type="SUPFAM" id="SSF53383">
    <property type="entry name" value="PLP-dependent transferases"/>
    <property type="match status" value="1"/>
</dbReference>
<dbReference type="InterPro" id="IPR036390">
    <property type="entry name" value="WH_DNA-bd_sf"/>
</dbReference>
<keyword evidence="6" id="KW-0805">Transcription regulation</keyword>
<dbReference type="GO" id="GO:0008483">
    <property type="term" value="F:transaminase activity"/>
    <property type="evidence" value="ECO:0007669"/>
    <property type="project" value="UniProtKB-KW"/>
</dbReference>
<evidence type="ECO:0000256" key="4">
    <source>
        <dbReference type="ARBA" id="ARBA00022679"/>
    </source>
</evidence>
<dbReference type="CDD" id="cd07377">
    <property type="entry name" value="WHTH_GntR"/>
    <property type="match status" value="1"/>
</dbReference>
<organism evidence="10 11">
    <name type="scientific">Paenibacillus rhizosphaerae</name>
    <dbReference type="NCBI Taxonomy" id="297318"/>
    <lineage>
        <taxon>Bacteria</taxon>
        <taxon>Bacillati</taxon>
        <taxon>Bacillota</taxon>
        <taxon>Bacilli</taxon>
        <taxon>Bacillales</taxon>
        <taxon>Paenibacillaceae</taxon>
        <taxon>Paenibacillus</taxon>
    </lineage>
</organism>
<dbReference type="InterPro" id="IPR015422">
    <property type="entry name" value="PyrdxlP-dep_Trfase_small"/>
</dbReference>
<evidence type="ECO:0000256" key="3">
    <source>
        <dbReference type="ARBA" id="ARBA00022576"/>
    </source>
</evidence>
<dbReference type="PROSITE" id="PS50949">
    <property type="entry name" value="HTH_GNTR"/>
    <property type="match status" value="1"/>
</dbReference>
<dbReference type="InterPro" id="IPR015424">
    <property type="entry name" value="PyrdxlP-dep_Trfase"/>
</dbReference>
<dbReference type="PANTHER" id="PTHR46577:SF2">
    <property type="entry name" value="TRANSCRIPTIONAL REGULATORY PROTEIN"/>
    <property type="match status" value="1"/>
</dbReference>
<evidence type="ECO:0000256" key="2">
    <source>
        <dbReference type="ARBA" id="ARBA00005384"/>
    </source>
</evidence>
<dbReference type="CDD" id="cd00609">
    <property type="entry name" value="AAT_like"/>
    <property type="match status" value="1"/>
</dbReference>
<dbReference type="GO" id="GO:0003677">
    <property type="term" value="F:DNA binding"/>
    <property type="evidence" value="ECO:0007669"/>
    <property type="project" value="UniProtKB-KW"/>
</dbReference>
<feature type="domain" description="HTH gntR-type" evidence="9">
    <location>
        <begin position="14"/>
        <end position="82"/>
    </location>
</feature>
<gene>
    <name evidence="10" type="ORF">BK138_15290</name>
</gene>
<name>A0A1R1ERR8_9BACL</name>
<dbReference type="InterPro" id="IPR015421">
    <property type="entry name" value="PyrdxlP-dep_Trfase_major"/>
</dbReference>
<evidence type="ECO:0000256" key="7">
    <source>
        <dbReference type="ARBA" id="ARBA00023125"/>
    </source>
</evidence>
<keyword evidence="3" id="KW-0032">Aminotransferase</keyword>
<dbReference type="Pfam" id="PF00392">
    <property type="entry name" value="GntR"/>
    <property type="match status" value="1"/>
</dbReference>
<dbReference type="InterPro" id="IPR004839">
    <property type="entry name" value="Aminotransferase_I/II_large"/>
</dbReference>
<dbReference type="STRING" id="297318.BK138_15290"/>
<dbReference type="RefSeq" id="WP_076170432.1">
    <property type="nucleotide sequence ID" value="NZ_MRTP01000003.1"/>
</dbReference>
<protein>
    <submittedName>
        <fullName evidence="10">GntR family transcriptional regulator</fullName>
    </submittedName>
</protein>
<dbReference type="Gene3D" id="3.40.640.10">
    <property type="entry name" value="Type I PLP-dependent aspartate aminotransferase-like (Major domain)"/>
    <property type="match status" value="1"/>
</dbReference>
<keyword evidence="4" id="KW-0808">Transferase</keyword>
<dbReference type="PANTHER" id="PTHR46577">
    <property type="entry name" value="HTH-TYPE TRANSCRIPTIONAL REGULATORY PROTEIN GABR"/>
    <property type="match status" value="1"/>
</dbReference>
<evidence type="ECO:0000256" key="5">
    <source>
        <dbReference type="ARBA" id="ARBA00022898"/>
    </source>
</evidence>
<dbReference type="Gene3D" id="1.10.10.10">
    <property type="entry name" value="Winged helix-like DNA-binding domain superfamily/Winged helix DNA-binding domain"/>
    <property type="match status" value="1"/>
</dbReference>
<dbReference type="GO" id="GO:0030170">
    <property type="term" value="F:pyridoxal phosphate binding"/>
    <property type="evidence" value="ECO:0007669"/>
    <property type="project" value="InterPro"/>
</dbReference>
<dbReference type="Gene3D" id="3.90.1150.10">
    <property type="entry name" value="Aspartate Aminotransferase, domain 1"/>
    <property type="match status" value="1"/>
</dbReference>
<keyword evidence="7" id="KW-0238">DNA-binding</keyword>
<evidence type="ECO:0000313" key="11">
    <source>
        <dbReference type="Proteomes" id="UP000187172"/>
    </source>
</evidence>
<dbReference type="PRINTS" id="PR00035">
    <property type="entry name" value="HTHGNTR"/>
</dbReference>
<dbReference type="Pfam" id="PF00155">
    <property type="entry name" value="Aminotran_1_2"/>
    <property type="match status" value="1"/>
</dbReference>
<dbReference type="FunFam" id="3.40.640.10:FF:000023">
    <property type="entry name" value="Transcriptional regulator, GntR family"/>
    <property type="match status" value="1"/>
</dbReference>
<accession>A0A1R1ERR8</accession>
<evidence type="ECO:0000256" key="8">
    <source>
        <dbReference type="ARBA" id="ARBA00023163"/>
    </source>
</evidence>
<dbReference type="SUPFAM" id="SSF46785">
    <property type="entry name" value="Winged helix' DNA-binding domain"/>
    <property type="match status" value="1"/>
</dbReference>
<sequence length="482" mass="53630">MRYEEWQLDKSSPVPLHRQIYEYMQGKIMNGEWPVGTRIPPQRELAARFQVNRSTVVYALGELAANGLIESKVGQGTVVVNNTWNLLAAGPAPDWNRYVRAGAYPPNIQLIQRINQAEARADIIRLGTGELSPELLPSASMQEIIGKGSGGHLSLGYSEPKGSRFLRETLSEYLRSKGIFASPSSILIVSGALQGLQLISVGLLQPGSTVLTETPSYLNSIHVFQSAGIRLAGVPMDLEGIRPDAVGPAKRQHQAGLLYTIPSFHNPTGRVMSEKRREELMKAAALERLPVIEDDVYGDLWLDAPPPPPLKSADPQGLVLYMGSMSKTLGPGLRIGWVAGPEPVIDRLADIKMQTDYGASSLSQYAVAEWLSTGRYEPHLADIRQKLKLRRDFALSILQQYFQDMATWEIPGGGFYIWLRLHVPIPVHQLFEQALKEGILLNPGQIYDRHDRQHLRLSYAYASLHDLERGLFRLAGMIRAYR</sequence>
<evidence type="ECO:0000256" key="6">
    <source>
        <dbReference type="ARBA" id="ARBA00023015"/>
    </source>
</evidence>
<dbReference type="SMART" id="SM00345">
    <property type="entry name" value="HTH_GNTR"/>
    <property type="match status" value="1"/>
</dbReference>
<dbReference type="FunFam" id="1.10.10.10:FF:000079">
    <property type="entry name" value="GntR family transcriptional regulator"/>
    <property type="match status" value="1"/>
</dbReference>
<reference evidence="10 11" key="1">
    <citation type="submission" date="2016-11" db="EMBL/GenBank/DDBJ databases">
        <title>Paenibacillus species isolates.</title>
        <authorList>
            <person name="Beno S.M."/>
        </authorList>
    </citation>
    <scope>NUCLEOTIDE SEQUENCE [LARGE SCALE GENOMIC DNA]</scope>
    <source>
        <strain evidence="10 11">FSL R5-0378</strain>
    </source>
</reference>
<dbReference type="Proteomes" id="UP000187172">
    <property type="component" value="Unassembled WGS sequence"/>
</dbReference>
<comment type="similarity">
    <text evidence="2">In the C-terminal section; belongs to the class-I pyridoxal-phosphate-dependent aminotransferase family.</text>
</comment>
<dbReference type="InterPro" id="IPR036388">
    <property type="entry name" value="WH-like_DNA-bd_sf"/>
</dbReference>
<keyword evidence="5" id="KW-0663">Pyridoxal phosphate</keyword>
<comment type="cofactor">
    <cofactor evidence="1">
        <name>pyridoxal 5'-phosphate</name>
        <dbReference type="ChEBI" id="CHEBI:597326"/>
    </cofactor>
</comment>
<evidence type="ECO:0000259" key="9">
    <source>
        <dbReference type="PROSITE" id="PS50949"/>
    </source>
</evidence>
<comment type="caution">
    <text evidence="10">The sequence shown here is derived from an EMBL/GenBank/DDBJ whole genome shotgun (WGS) entry which is preliminary data.</text>
</comment>
<dbReference type="GO" id="GO:0003700">
    <property type="term" value="F:DNA-binding transcription factor activity"/>
    <property type="evidence" value="ECO:0007669"/>
    <property type="project" value="InterPro"/>
</dbReference>
<dbReference type="AlphaFoldDB" id="A0A1R1ERR8"/>
<proteinExistence type="inferred from homology"/>
<keyword evidence="8" id="KW-0804">Transcription</keyword>